<keyword evidence="7" id="KW-0812">Transmembrane</keyword>
<dbReference type="EMBL" id="JH711577">
    <property type="protein sequence ID" value="EIW82391.1"/>
    <property type="molecule type" value="Genomic_DNA"/>
</dbReference>
<sequence length="73" mass="7998">MSMLTRTPAVIRSKVAHVRVAPSARFAHDYHHLPFALPGKNRLGFGVKVFAYLITGFSIPFVAAAYQLKKSAA</sequence>
<dbReference type="GO" id="GO:0045277">
    <property type="term" value="C:respiratory chain complex IV"/>
    <property type="evidence" value="ECO:0007669"/>
    <property type="project" value="UniProtKB-UniRule"/>
</dbReference>
<keyword evidence="7" id="KW-1133">Transmembrane helix</keyword>
<feature type="transmembrane region" description="Helical" evidence="7">
    <location>
        <begin position="49"/>
        <end position="68"/>
    </location>
</feature>
<comment type="function">
    <text evidence="7">Component of the cytochrome c oxidase, the last enzyme in the mitochondrial electron transport chain which drives oxidative phosphorylation. The respiratory chain contains 3 multisubunit complexes succinate dehydrogenase (complex II, CII), ubiquinol-cytochrome c oxidoreductase (cytochrome b-c1 complex, complex III, CIII) and cytochrome c oxidase (complex IV, CIV), that cooperate to transfer electrons derived from NADH and succinate to molecular oxygen, creating an electrochemical gradient over the inner membrane that drives transmembrane transport and the ATP synthase. Cytochrome c oxidase is the component of the respiratory chain that catalyzes the reduction of oxygen to water. Electrons originating from reduced cytochrome c in the intermembrane space (IMS) are transferred via the dinuclear copper A center (CU(A)) of subunit 2 and heme A of subunit 1 to the active site in subunit 1, a binuclear center (BNC) formed by heme A3 and copper B (CU(B)). The BNC reduces molecular oxygen to 2 water molecules using 4 electrons from cytochrome c in the IMS and 4 protons from the mitochondrial matrix.</text>
</comment>
<evidence type="ECO:0000256" key="6">
    <source>
        <dbReference type="ARBA" id="ARBA00023136"/>
    </source>
</evidence>
<dbReference type="Gene3D" id="4.10.49.10">
    <property type="entry name" value="Cytochrome c oxidase subunit VIIc"/>
    <property type="match status" value="1"/>
</dbReference>
<evidence type="ECO:0000256" key="1">
    <source>
        <dbReference type="ARBA" id="ARBA00004434"/>
    </source>
</evidence>
<dbReference type="InterPro" id="IPR036636">
    <property type="entry name" value="COX7C/Cox8_sf"/>
</dbReference>
<dbReference type="UniPathway" id="UPA00705"/>
<evidence type="ECO:0000313" key="9">
    <source>
        <dbReference type="Proteomes" id="UP000053558"/>
    </source>
</evidence>
<dbReference type="Proteomes" id="UP000053558">
    <property type="component" value="Unassembled WGS sequence"/>
</dbReference>
<evidence type="ECO:0000256" key="4">
    <source>
        <dbReference type="ARBA" id="ARBA00022792"/>
    </source>
</evidence>
<gene>
    <name evidence="8" type="ORF">CONPUDRAFT_153272</name>
</gene>
<dbReference type="AlphaFoldDB" id="A0A5M3MUW3"/>
<keyword evidence="6 7" id="KW-0472">Membrane</keyword>
<evidence type="ECO:0000256" key="2">
    <source>
        <dbReference type="ARBA" id="ARBA00004673"/>
    </source>
</evidence>
<dbReference type="Pfam" id="PF02935">
    <property type="entry name" value="COX7C"/>
    <property type="match status" value="1"/>
</dbReference>
<dbReference type="OMA" id="RSMHGEY"/>
<comment type="similarity">
    <text evidence="3 7">Belongs to the cytochrome c oxidase VIIc family.</text>
</comment>
<dbReference type="SUPFAM" id="SSF81427">
    <property type="entry name" value="Mitochondrial cytochrome c oxidase subunit VIIc (aka VIIIa)"/>
    <property type="match status" value="1"/>
</dbReference>
<dbReference type="GO" id="GO:0006123">
    <property type="term" value="P:mitochondrial electron transport, cytochrome c to oxygen"/>
    <property type="evidence" value="ECO:0007669"/>
    <property type="project" value="UniProtKB-UniRule"/>
</dbReference>
<comment type="subunit">
    <text evidence="7">Component of the cytochrome c oxidase (complex IV, CIV), a multisubunit enzyme composed of a catalytic core of 3 subunits and several supernumerary subunits. The complex exists as a monomer or a dimer and forms supercomplexes (SCs) in the inner mitochondrial membrane with ubiquinol-cytochrome c oxidoreductase (cytochrome b-c1 complex, complex III, CIII).</text>
</comment>
<name>A0A5M3MUW3_CONPW</name>
<keyword evidence="7" id="KW-0809">Transit peptide</keyword>
<organism evidence="8 9">
    <name type="scientific">Coniophora puteana (strain RWD-64-598)</name>
    <name type="common">Brown rot fungus</name>
    <dbReference type="NCBI Taxonomy" id="741705"/>
    <lineage>
        <taxon>Eukaryota</taxon>
        <taxon>Fungi</taxon>
        <taxon>Dikarya</taxon>
        <taxon>Basidiomycota</taxon>
        <taxon>Agaricomycotina</taxon>
        <taxon>Agaricomycetes</taxon>
        <taxon>Agaricomycetidae</taxon>
        <taxon>Boletales</taxon>
        <taxon>Coniophorineae</taxon>
        <taxon>Coniophoraceae</taxon>
        <taxon>Coniophora</taxon>
    </lineage>
</organism>
<evidence type="ECO:0000313" key="8">
    <source>
        <dbReference type="EMBL" id="EIW82391.1"/>
    </source>
</evidence>
<comment type="caution">
    <text evidence="8">The sequence shown here is derived from an EMBL/GenBank/DDBJ whole genome shotgun (WGS) entry which is preliminary data.</text>
</comment>
<keyword evidence="5 7" id="KW-0496">Mitochondrion</keyword>
<accession>A0A5M3MUW3</accession>
<keyword evidence="9" id="KW-1185">Reference proteome</keyword>
<reference evidence="9" key="1">
    <citation type="journal article" date="2012" name="Science">
        <title>The Paleozoic origin of enzymatic lignin decomposition reconstructed from 31 fungal genomes.</title>
        <authorList>
            <person name="Floudas D."/>
            <person name="Binder M."/>
            <person name="Riley R."/>
            <person name="Barry K."/>
            <person name="Blanchette R.A."/>
            <person name="Henrissat B."/>
            <person name="Martinez A.T."/>
            <person name="Otillar R."/>
            <person name="Spatafora J.W."/>
            <person name="Yadav J.S."/>
            <person name="Aerts A."/>
            <person name="Benoit I."/>
            <person name="Boyd A."/>
            <person name="Carlson A."/>
            <person name="Copeland A."/>
            <person name="Coutinho P.M."/>
            <person name="de Vries R.P."/>
            <person name="Ferreira P."/>
            <person name="Findley K."/>
            <person name="Foster B."/>
            <person name="Gaskell J."/>
            <person name="Glotzer D."/>
            <person name="Gorecki P."/>
            <person name="Heitman J."/>
            <person name="Hesse C."/>
            <person name="Hori C."/>
            <person name="Igarashi K."/>
            <person name="Jurgens J.A."/>
            <person name="Kallen N."/>
            <person name="Kersten P."/>
            <person name="Kohler A."/>
            <person name="Kuees U."/>
            <person name="Kumar T.K.A."/>
            <person name="Kuo A."/>
            <person name="LaButti K."/>
            <person name="Larrondo L.F."/>
            <person name="Lindquist E."/>
            <person name="Ling A."/>
            <person name="Lombard V."/>
            <person name="Lucas S."/>
            <person name="Lundell T."/>
            <person name="Martin R."/>
            <person name="McLaughlin D.J."/>
            <person name="Morgenstern I."/>
            <person name="Morin E."/>
            <person name="Murat C."/>
            <person name="Nagy L.G."/>
            <person name="Nolan M."/>
            <person name="Ohm R.A."/>
            <person name="Patyshakuliyeva A."/>
            <person name="Rokas A."/>
            <person name="Ruiz-Duenas F.J."/>
            <person name="Sabat G."/>
            <person name="Salamov A."/>
            <person name="Samejima M."/>
            <person name="Schmutz J."/>
            <person name="Slot J.C."/>
            <person name="St John F."/>
            <person name="Stenlid J."/>
            <person name="Sun H."/>
            <person name="Sun S."/>
            <person name="Syed K."/>
            <person name="Tsang A."/>
            <person name="Wiebenga A."/>
            <person name="Young D."/>
            <person name="Pisabarro A."/>
            <person name="Eastwood D.C."/>
            <person name="Martin F."/>
            <person name="Cullen D."/>
            <person name="Grigoriev I.V."/>
            <person name="Hibbett D.S."/>
        </authorList>
    </citation>
    <scope>NUCLEOTIDE SEQUENCE [LARGE SCALE GENOMIC DNA]</scope>
    <source>
        <strain evidence="9">RWD-64-598 SS2</strain>
    </source>
</reference>
<proteinExistence type="inferred from homology"/>
<dbReference type="GO" id="GO:0005743">
    <property type="term" value="C:mitochondrial inner membrane"/>
    <property type="evidence" value="ECO:0007669"/>
    <property type="project" value="UniProtKB-SubCell"/>
</dbReference>
<evidence type="ECO:0000256" key="5">
    <source>
        <dbReference type="ARBA" id="ARBA00023128"/>
    </source>
</evidence>
<comment type="pathway">
    <text evidence="2 7">Energy metabolism; oxidative phosphorylation.</text>
</comment>
<dbReference type="OrthoDB" id="9974841at2759"/>
<keyword evidence="4 7" id="KW-0999">Mitochondrion inner membrane</keyword>
<protein>
    <recommendedName>
        <fullName evidence="7">Cytochrome c oxidase subunit 8, mitochondrial</fullName>
    </recommendedName>
    <alternativeName>
        <fullName evidence="7">Cytochrome c oxidase polypeptide VIII</fullName>
    </alternativeName>
</protein>
<dbReference type="GeneID" id="19203124"/>
<dbReference type="InterPro" id="IPR004202">
    <property type="entry name" value="COX7C/Cox8"/>
</dbReference>
<evidence type="ECO:0000256" key="7">
    <source>
        <dbReference type="RuleBase" id="RU368123"/>
    </source>
</evidence>
<dbReference type="KEGG" id="cput:CONPUDRAFT_153272"/>
<dbReference type="RefSeq" id="XP_007768069.1">
    <property type="nucleotide sequence ID" value="XM_007769879.1"/>
</dbReference>
<comment type="subcellular location">
    <subcellularLocation>
        <location evidence="1 7">Mitochondrion inner membrane</location>
        <topology evidence="1 7">Single-pass membrane protein</topology>
    </subcellularLocation>
</comment>
<evidence type="ECO:0000256" key="3">
    <source>
        <dbReference type="ARBA" id="ARBA00010514"/>
    </source>
</evidence>